<proteinExistence type="predicted"/>
<keyword evidence="7" id="KW-0347">Helicase</keyword>
<reference evidence="7" key="1">
    <citation type="journal article" date="2011" name="PLoS Biol.">
        <title>Gene gain and loss during evolution of obligate parasitism in the white rust pathogen of Arabidopsis thaliana.</title>
        <authorList>
            <person name="Kemen E."/>
            <person name="Gardiner A."/>
            <person name="Schultz-Larsen T."/>
            <person name="Kemen A.C."/>
            <person name="Balmuth A.L."/>
            <person name="Robert-Seilaniantz A."/>
            <person name="Bailey K."/>
            <person name="Holub E."/>
            <person name="Studholme D.J."/>
            <person name="Maclean D."/>
            <person name="Jones J.D."/>
        </authorList>
    </citation>
    <scope>NUCLEOTIDE SEQUENCE</scope>
</reference>
<protein>
    <submittedName>
        <fullName evidence="7">DEAD/DEAH box RNA helicase putative</fullName>
    </submittedName>
</protein>
<keyword evidence="7" id="KW-0378">Hydrolase</keyword>
<feature type="domain" description="FYVE-type" evidence="6">
    <location>
        <begin position="292"/>
        <end position="365"/>
    </location>
</feature>
<dbReference type="Pfam" id="PF10442">
    <property type="entry name" value="FIST_C"/>
    <property type="match status" value="1"/>
</dbReference>
<dbReference type="Pfam" id="PF01363">
    <property type="entry name" value="FYVE"/>
    <property type="match status" value="1"/>
</dbReference>
<dbReference type="InterPro" id="IPR013702">
    <property type="entry name" value="FIST_domain_N"/>
</dbReference>
<dbReference type="InterPro" id="IPR011011">
    <property type="entry name" value="Znf_FYVE_PHD"/>
</dbReference>
<dbReference type="PANTHER" id="PTHR13510:SF44">
    <property type="entry name" value="RABENOSYN-5"/>
    <property type="match status" value="1"/>
</dbReference>
<keyword evidence="1" id="KW-0479">Metal-binding</keyword>
<dbReference type="PANTHER" id="PTHR13510">
    <property type="entry name" value="FYVE-FINGER-CONTAINING RAB5 EFFECTOR PROTEIN RABENOSYN-5-RELATED"/>
    <property type="match status" value="1"/>
</dbReference>
<dbReference type="AlphaFoldDB" id="F0VZL1"/>
<dbReference type="HOGENOM" id="CLU_293959_0_0_1"/>
<dbReference type="GO" id="GO:0008270">
    <property type="term" value="F:zinc ion binding"/>
    <property type="evidence" value="ECO:0007669"/>
    <property type="project" value="UniProtKB-KW"/>
</dbReference>
<dbReference type="EMBL" id="FR824047">
    <property type="protein sequence ID" value="CCA14241.1"/>
    <property type="molecule type" value="Genomic_DNA"/>
</dbReference>
<keyword evidence="3" id="KW-0862">Zinc</keyword>
<evidence type="ECO:0000256" key="1">
    <source>
        <dbReference type="ARBA" id="ARBA00022723"/>
    </source>
</evidence>
<dbReference type="SUPFAM" id="SSF57903">
    <property type="entry name" value="FYVE/PHD zinc finger"/>
    <property type="match status" value="1"/>
</dbReference>
<dbReference type="Gene3D" id="3.30.40.10">
    <property type="entry name" value="Zinc/RING finger domain, C3HC4 (zinc finger)"/>
    <property type="match status" value="1"/>
</dbReference>
<dbReference type="InterPro" id="IPR013083">
    <property type="entry name" value="Znf_RING/FYVE/PHD"/>
</dbReference>
<reference evidence="7" key="2">
    <citation type="submission" date="2011-02" db="EMBL/GenBank/DDBJ databases">
        <authorList>
            <person name="MacLean D."/>
        </authorList>
    </citation>
    <scope>NUCLEOTIDE SEQUENCE</scope>
</reference>
<evidence type="ECO:0000256" key="5">
    <source>
        <dbReference type="SAM" id="MobiDB-lite"/>
    </source>
</evidence>
<dbReference type="Pfam" id="PF08495">
    <property type="entry name" value="FIST"/>
    <property type="match status" value="1"/>
</dbReference>
<dbReference type="GO" id="GO:0004386">
    <property type="term" value="F:helicase activity"/>
    <property type="evidence" value="ECO:0007669"/>
    <property type="project" value="UniProtKB-KW"/>
</dbReference>
<feature type="region of interest" description="Disordered" evidence="5">
    <location>
        <begin position="531"/>
        <end position="553"/>
    </location>
</feature>
<keyword evidence="7" id="KW-0547">Nucleotide-binding</keyword>
<feature type="compositionally biased region" description="Polar residues" evidence="5">
    <location>
        <begin position="372"/>
        <end position="393"/>
    </location>
</feature>
<gene>
    <name evidence="7" type="primary">AlNc14C2G349</name>
    <name evidence="7" type="ORF">ALNC14_003840</name>
</gene>
<evidence type="ECO:0000313" key="7">
    <source>
        <dbReference type="EMBL" id="CCA14241.1"/>
    </source>
</evidence>
<keyword evidence="2 4" id="KW-0863">Zinc-finger</keyword>
<dbReference type="PROSITE" id="PS50178">
    <property type="entry name" value="ZF_FYVE"/>
    <property type="match status" value="1"/>
</dbReference>
<name>F0VZL1_9STRA</name>
<evidence type="ECO:0000256" key="2">
    <source>
        <dbReference type="ARBA" id="ARBA00022771"/>
    </source>
</evidence>
<organism evidence="7">
    <name type="scientific">Albugo laibachii Nc14</name>
    <dbReference type="NCBI Taxonomy" id="890382"/>
    <lineage>
        <taxon>Eukaryota</taxon>
        <taxon>Sar</taxon>
        <taxon>Stramenopiles</taxon>
        <taxon>Oomycota</taxon>
        <taxon>Peronosporomycetes</taxon>
        <taxon>Albuginales</taxon>
        <taxon>Albuginaceae</taxon>
        <taxon>Albugo</taxon>
    </lineage>
</organism>
<evidence type="ECO:0000256" key="4">
    <source>
        <dbReference type="PROSITE-ProRule" id="PRU00091"/>
    </source>
</evidence>
<keyword evidence="7" id="KW-0067">ATP-binding</keyword>
<dbReference type="SMART" id="SM01204">
    <property type="entry name" value="FIST_C"/>
    <property type="match status" value="1"/>
</dbReference>
<sequence>MKTNKERLGPALTSSPSASIGTQGPSLSYERKIRLQRYAENRARSCLGLVNESSHLLWKLNDTKQEIALFKPVKEWAGFLSAKAVVTANASFPHVLKSIYDVETTDKFRTFLRKVLGDMYLDAQVLESLSGTGKYTAPNSNSNNKMKDIYKQSSIKWWAIKSGLLTSKSCDFYVLEYIGIGVRNGEIVSCYLFQESLAEVGGMPQIANSSLERSQFDALICKFERLPVADYAEELVRISVAFQRSPLVVNLFRGNPALEMTHQLAKGLRNLLEDPPEMQEVSVVKTSAWVKDEERQCCVICLRRFSSLFRRRHHCRTCGEVICWQCSSTIHVPSINFTDVESGTQILARQHTSIRICVKCQASRHHSKSHSEFSNQQEFQSWMSKQRTETPQSIKKVHEQRDRDKEVEALDENMGEQRRRQSRIQTANSQIALLERCSQDLTGYLENEEQLLRRDPLNAEPGNQENLRRLKLTQTHVRAQEEEEEKNYDVEELSRSSAITSKVLSSSEQQASSSFWSDRLSYLDCPQQEKRPLPQRKASHHVPSKNIHSDSYEDLNSSYSSIRYSSQRITEIGRMETKSTSVRVSSAWATAQTETAAVTSAYNDLMNDLDGSVHFLVIGFTTGFSADLIITLLRQLAPAVPYIGGTIARAMCNENAWISDKGRNAEGLVTLWGIRDADGIYSVEHVKYTQETAKDKSYAAARAAYAKIAADVDPGEPPAFIVAYACPLYVQEAIQGIRDALSCPIVGGCSSNATKQGSKPQQRILWIQISSNGMEHHRMQSDYATWTDTGIAFALCFPSVDTHVSWFTGYQPFKTEQQQLCMGTITKATSKCIYEIDSQPAAQVYHQWLQVVSEAKQQNVSGIGFPRLGNLHPLGTFLEASNQNQADENYSTQLISSTTAITGVNHSDGSIATSSWVRPGTRVLLMEINMTTMRSSFEQLGLQVFGDDNDTNSDLLGCLMFLSAGLETLVGEYSMSELISAYREWAGNIPLLGMTTSGQIGQLKDSEDLPHYDLLMFSVIVFFNRRRKEYLYF</sequence>
<feature type="region of interest" description="Disordered" evidence="5">
    <location>
        <begin position="1"/>
        <end position="25"/>
    </location>
</feature>
<feature type="region of interest" description="Disordered" evidence="5">
    <location>
        <begin position="368"/>
        <end position="425"/>
    </location>
</feature>
<dbReference type="InterPro" id="IPR017455">
    <property type="entry name" value="Znf_FYVE-rel"/>
</dbReference>
<feature type="compositionally biased region" description="Polar residues" evidence="5">
    <location>
        <begin position="12"/>
        <end position="25"/>
    </location>
</feature>
<dbReference type="InterPro" id="IPR052727">
    <property type="entry name" value="Rab4/Rab5_effector"/>
</dbReference>
<feature type="compositionally biased region" description="Basic residues" evidence="5">
    <location>
        <begin position="533"/>
        <end position="543"/>
    </location>
</feature>
<dbReference type="InterPro" id="IPR000306">
    <property type="entry name" value="Znf_FYVE"/>
</dbReference>
<evidence type="ECO:0000256" key="3">
    <source>
        <dbReference type="ARBA" id="ARBA00022833"/>
    </source>
</evidence>
<accession>F0VZL1</accession>
<dbReference type="InterPro" id="IPR019494">
    <property type="entry name" value="FIST_C"/>
</dbReference>
<feature type="compositionally biased region" description="Basic and acidic residues" evidence="5">
    <location>
        <begin position="396"/>
        <end position="408"/>
    </location>
</feature>
<evidence type="ECO:0000259" key="6">
    <source>
        <dbReference type="PROSITE" id="PS50178"/>
    </source>
</evidence>
<dbReference type="SMART" id="SM00064">
    <property type="entry name" value="FYVE"/>
    <property type="match status" value="1"/>
</dbReference>